<dbReference type="SUPFAM" id="SSF54593">
    <property type="entry name" value="Glyoxalase/Bleomycin resistance protein/Dihydroxybiphenyl dioxygenase"/>
    <property type="match status" value="2"/>
</dbReference>
<evidence type="ECO:0000313" key="3">
    <source>
        <dbReference type="Proteomes" id="UP000198614"/>
    </source>
</evidence>
<dbReference type="EMBL" id="FNAX01000006">
    <property type="protein sequence ID" value="SDF12063.1"/>
    <property type="molecule type" value="Genomic_DNA"/>
</dbReference>
<feature type="domain" description="VOC" evidence="1">
    <location>
        <begin position="10"/>
        <end position="123"/>
    </location>
</feature>
<dbReference type="PANTHER" id="PTHR33993">
    <property type="entry name" value="GLYOXALASE-RELATED"/>
    <property type="match status" value="1"/>
</dbReference>
<dbReference type="OrthoDB" id="9793039at2"/>
<dbReference type="Proteomes" id="UP000198614">
    <property type="component" value="Unassembled WGS sequence"/>
</dbReference>
<dbReference type="Pfam" id="PF00903">
    <property type="entry name" value="Glyoxalase"/>
    <property type="match status" value="2"/>
</dbReference>
<feature type="domain" description="VOC" evidence="1">
    <location>
        <begin position="137"/>
        <end position="268"/>
    </location>
</feature>
<reference evidence="2 3" key="1">
    <citation type="submission" date="2016-10" db="EMBL/GenBank/DDBJ databases">
        <authorList>
            <person name="de Groot N.N."/>
        </authorList>
    </citation>
    <scope>NUCLEOTIDE SEQUENCE [LARGE SCALE GENOMIC DNA]</scope>
    <source>
        <strain evidence="2 3">CGMCC 4.1859</strain>
    </source>
</reference>
<dbReference type="PANTHER" id="PTHR33993:SF10">
    <property type="entry name" value="CONSERVED PROTEIN"/>
    <property type="match status" value="1"/>
</dbReference>
<dbReference type="CDD" id="cd07247">
    <property type="entry name" value="SgaA_N_like"/>
    <property type="match status" value="2"/>
</dbReference>
<gene>
    <name evidence="2" type="ORF">SAMN05216260_10639</name>
</gene>
<accession>A0A1G7IHE6</accession>
<organism evidence="2 3">
    <name type="scientific">Streptomyces griseoaurantiacus</name>
    <dbReference type="NCBI Taxonomy" id="68213"/>
    <lineage>
        <taxon>Bacteria</taxon>
        <taxon>Bacillati</taxon>
        <taxon>Actinomycetota</taxon>
        <taxon>Actinomycetes</taxon>
        <taxon>Kitasatosporales</taxon>
        <taxon>Streptomycetaceae</taxon>
        <taxon>Streptomyces</taxon>
        <taxon>Streptomyces aurantiacus group</taxon>
    </lineage>
</organism>
<protein>
    <recommendedName>
        <fullName evidence="1">VOC domain-containing protein</fullName>
    </recommendedName>
</protein>
<evidence type="ECO:0000259" key="1">
    <source>
        <dbReference type="PROSITE" id="PS51819"/>
    </source>
</evidence>
<sequence length="273" mass="28274">MLSTRYVSGAPNWLDLGAPDIDGAAAFYAALFGWQFGPAGPGAGGYGFFRLTEKTVAGGMPITPEQGPPSWNVYFQVPDAGATAQAVEQAGGRVLVPPMDVMGEGTMAVFADRAGAAFGVWQPGRLKGLDAAGTLGALCWVELHTADVPASAAFYHRVLGWEVEGVPFPGDTTYTCVNPAEGGPDGMFGGLVAKGEDPLASETRETGPGAAPDAYWLPYFAVADADAVASRAAEEGGTVLLPPTDVPDVGRLARLTDPYGARFALLRPAPRQD</sequence>
<evidence type="ECO:0000313" key="2">
    <source>
        <dbReference type="EMBL" id="SDF12063.1"/>
    </source>
</evidence>
<dbReference type="PROSITE" id="PS51819">
    <property type="entry name" value="VOC"/>
    <property type="match status" value="2"/>
</dbReference>
<dbReference type="Gene3D" id="3.10.180.10">
    <property type="entry name" value="2,3-Dihydroxybiphenyl 1,2-Dioxygenase, domain 1"/>
    <property type="match status" value="2"/>
</dbReference>
<dbReference type="InterPro" id="IPR052164">
    <property type="entry name" value="Anthracycline_SecMetBiosynth"/>
</dbReference>
<dbReference type="InterPro" id="IPR037523">
    <property type="entry name" value="VOC_core"/>
</dbReference>
<dbReference type="InterPro" id="IPR004360">
    <property type="entry name" value="Glyas_Fos-R_dOase_dom"/>
</dbReference>
<dbReference type="InterPro" id="IPR029068">
    <property type="entry name" value="Glyas_Bleomycin-R_OHBP_Dase"/>
</dbReference>
<proteinExistence type="predicted"/>
<name>A0A1G7IHE6_9ACTN</name>
<dbReference type="AlphaFoldDB" id="A0A1G7IHE6"/>